<dbReference type="EMBL" id="JAZDWU010000008">
    <property type="protein sequence ID" value="KAK9994014.1"/>
    <property type="molecule type" value="Genomic_DNA"/>
</dbReference>
<accession>A0AAW2C734</accession>
<dbReference type="AlphaFoldDB" id="A0AAW2C734"/>
<name>A0AAW2C734_9ROSI</name>
<reference evidence="1 2" key="1">
    <citation type="submission" date="2024-01" db="EMBL/GenBank/DDBJ databases">
        <title>A telomere-to-telomere, gap-free genome of sweet tea (Lithocarpus litseifolius).</title>
        <authorList>
            <person name="Zhou J."/>
        </authorList>
    </citation>
    <scope>NUCLEOTIDE SEQUENCE [LARGE SCALE GENOMIC DNA]</scope>
    <source>
        <strain evidence="1">Zhou-2022a</strain>
        <tissue evidence="1">Leaf</tissue>
    </source>
</reference>
<dbReference type="Proteomes" id="UP001459277">
    <property type="component" value="Unassembled WGS sequence"/>
</dbReference>
<evidence type="ECO:0000313" key="1">
    <source>
        <dbReference type="EMBL" id="KAK9994014.1"/>
    </source>
</evidence>
<feature type="non-terminal residue" evidence="1">
    <location>
        <position position="1"/>
    </location>
</feature>
<comment type="caution">
    <text evidence="1">The sequence shown here is derived from an EMBL/GenBank/DDBJ whole genome shotgun (WGS) entry which is preliminary data.</text>
</comment>
<evidence type="ECO:0000313" key="2">
    <source>
        <dbReference type="Proteomes" id="UP001459277"/>
    </source>
</evidence>
<protein>
    <submittedName>
        <fullName evidence="1">Uncharacterized protein</fullName>
    </submittedName>
</protein>
<gene>
    <name evidence="1" type="ORF">SO802_023717</name>
</gene>
<keyword evidence="2" id="KW-1185">Reference proteome</keyword>
<organism evidence="1 2">
    <name type="scientific">Lithocarpus litseifolius</name>
    <dbReference type="NCBI Taxonomy" id="425828"/>
    <lineage>
        <taxon>Eukaryota</taxon>
        <taxon>Viridiplantae</taxon>
        <taxon>Streptophyta</taxon>
        <taxon>Embryophyta</taxon>
        <taxon>Tracheophyta</taxon>
        <taxon>Spermatophyta</taxon>
        <taxon>Magnoliopsida</taxon>
        <taxon>eudicotyledons</taxon>
        <taxon>Gunneridae</taxon>
        <taxon>Pentapetalae</taxon>
        <taxon>rosids</taxon>
        <taxon>fabids</taxon>
        <taxon>Fagales</taxon>
        <taxon>Fagaceae</taxon>
        <taxon>Lithocarpus</taxon>
    </lineage>
</organism>
<proteinExistence type="predicted"/>
<sequence>FNTRVPFLPLLGSSRIGFWWTSEEFCRGSLKKKKGFYIRRERQWNMHRSKREKVFMLSGTMKATGYRRRP</sequence>